<dbReference type="AlphaFoldDB" id="A0A4Y0BIQ8"/>
<evidence type="ECO:0000256" key="4">
    <source>
        <dbReference type="ARBA" id="ARBA00023180"/>
    </source>
</evidence>
<dbReference type="SUPFAM" id="SSF48726">
    <property type="entry name" value="Immunoglobulin"/>
    <property type="match status" value="3"/>
</dbReference>
<dbReference type="SMART" id="SM00408">
    <property type="entry name" value="IGc2"/>
    <property type="match status" value="3"/>
</dbReference>
<keyword evidence="7" id="KW-0732">Signal</keyword>
<feature type="compositionally biased region" description="Low complexity" evidence="6">
    <location>
        <begin position="1097"/>
        <end position="1107"/>
    </location>
</feature>
<dbReference type="InterPro" id="IPR051275">
    <property type="entry name" value="Cell_adhesion_signaling"/>
</dbReference>
<dbReference type="Pfam" id="PF08205">
    <property type="entry name" value="C2-set_2"/>
    <property type="match status" value="1"/>
</dbReference>
<dbReference type="InterPro" id="IPR007110">
    <property type="entry name" value="Ig-like_dom"/>
</dbReference>
<dbReference type="InterPro" id="IPR003599">
    <property type="entry name" value="Ig_sub"/>
</dbReference>
<dbReference type="GO" id="GO:0005886">
    <property type="term" value="C:plasma membrane"/>
    <property type="evidence" value="ECO:0007669"/>
    <property type="project" value="TreeGrafter"/>
</dbReference>
<dbReference type="STRING" id="62324.A0A4Y0BIQ8"/>
<evidence type="ECO:0000256" key="5">
    <source>
        <dbReference type="ARBA" id="ARBA00023319"/>
    </source>
</evidence>
<dbReference type="InterPro" id="IPR013783">
    <property type="entry name" value="Ig-like_fold"/>
</dbReference>
<dbReference type="InterPro" id="IPR036179">
    <property type="entry name" value="Ig-like_dom_sf"/>
</dbReference>
<dbReference type="GO" id="GO:0050839">
    <property type="term" value="F:cell adhesion molecule binding"/>
    <property type="evidence" value="ECO:0007669"/>
    <property type="project" value="TreeGrafter"/>
</dbReference>
<accession>A0A4Y0BIQ8</accession>
<keyword evidence="5" id="KW-0393">Immunoglobulin domain</keyword>
<feature type="domain" description="Ig-like" evidence="8">
    <location>
        <begin position="735"/>
        <end position="820"/>
    </location>
</feature>
<dbReference type="Gene3D" id="2.60.40.10">
    <property type="entry name" value="Immunoglobulins"/>
    <property type="match status" value="4"/>
</dbReference>
<dbReference type="PROSITE" id="PS50835">
    <property type="entry name" value="IG_LIKE"/>
    <property type="match status" value="4"/>
</dbReference>
<dbReference type="GO" id="GO:0098609">
    <property type="term" value="P:cell-cell adhesion"/>
    <property type="evidence" value="ECO:0007669"/>
    <property type="project" value="TreeGrafter"/>
</dbReference>
<proteinExistence type="predicted"/>
<evidence type="ECO:0000256" key="1">
    <source>
        <dbReference type="ARBA" id="ARBA00004479"/>
    </source>
</evidence>
<keyword evidence="4" id="KW-0325">Glycoprotein</keyword>
<evidence type="ECO:0000313" key="9">
    <source>
        <dbReference type="EnsemblMetazoa" id="AFUN020621-PA"/>
    </source>
</evidence>
<dbReference type="SMART" id="SM00409">
    <property type="entry name" value="IG"/>
    <property type="match status" value="3"/>
</dbReference>
<feature type="region of interest" description="Disordered" evidence="6">
    <location>
        <begin position="306"/>
        <end position="389"/>
    </location>
</feature>
<name>A0A4Y0BIQ8_ANOFN</name>
<dbReference type="InterPro" id="IPR013162">
    <property type="entry name" value="CD80_C2-set"/>
</dbReference>
<feature type="chain" id="PRO_5021311151" description="Ig-like domain-containing protein" evidence="7">
    <location>
        <begin position="25"/>
        <end position="1217"/>
    </location>
</feature>
<comment type="subcellular location">
    <subcellularLocation>
        <location evidence="1">Membrane</location>
        <topology evidence="1">Single-pass type I membrane protein</topology>
    </subcellularLocation>
</comment>
<dbReference type="GO" id="GO:0005911">
    <property type="term" value="C:cell-cell junction"/>
    <property type="evidence" value="ECO:0007669"/>
    <property type="project" value="TreeGrafter"/>
</dbReference>
<evidence type="ECO:0000256" key="2">
    <source>
        <dbReference type="ARBA" id="ARBA00023136"/>
    </source>
</evidence>
<keyword evidence="2" id="KW-0472">Membrane</keyword>
<sequence>MIPRASHRIWLIVSSYLLLKCCLGHRETSVALKYNSDNNEKDTQLFHQASASAKHIFHRNLDNNQFFNDFQTDRSTNQRAAISFKITAKRKGASFSTSKSSAVNSRRNINVAYNNLDNVLHTTGVERREDFKSPRRQSNIGVAADKTAQNPSHLLHIPKPNVHKFPVNDGNDPTRKRRSQRSTNTVKSTQYTNNAPTDSGSSPPTFVESKSFVRKDMFSSTQLETAADISMPATKLEHANDGTKTKAVHPHGRLLKDDINSEDNTQILHTETSPAVIDSLKASNLDQQISRNPPVVDTKLDSMVTHQGVHPSGRTVTFDAPKSAPTGEMKPGSQSFPPAEASGKMHPLSHLASERTKERPITASHSSVTTDSHHYGEEQPLVPPDAPGESSFILLDDSVYITPVHTHRNGTGSRIAGLPPAGTDLTLRSTDVLFGGRNFDEQIIFLNGPDLVETSAEQESAAGPVATSDGRRLMGKVARAISPHSGNGKQEEPLALPLRPIIRDPADEQLAEDNVVVVYADQHETVRLNCEVDADITTGVWLKDGQIVHAMDKKSRTADIRFVRESFGALTISNVMLEDDGVWQCEAENARGFFFNGRPIKLIVLDPPKVPYLLIDSRRLDAGNMFIPVKENAELTLACVSEGGNPRPTLTWEVLLSPGLDRHAQKLSNDVLELQEIKKDKDKEPYKINTGAISEARLPAVYRVHHNARILCIMEHPTLKVRQNASILLDVQYTPSFAITRTPGFGYPLREGIEVSLKCDVDSNPPSTPLWQKDDGDPPVPQTGDGFLNFSSIRREHSGWYKCTSRHLNFQYSSIGYYLSVRYDPVDVTSEPVEQDLSLSPSSSSSSSSSSAPASSSAAFAPSNGAGSAIGGPFPGIVPIGTNSFKGGGQMEVELGGSVTLQCPQGSLGCWSHLDSASVRLKGLGTGSYAHTGQFSLKDVVYQDAGTYKCVGSSSGNRKKLEMHPTATLAVRGVPKVTARNSTPAATAGTPLHLSVEFCSNPPAHAARWLHGDRIYTPGNQYGGEVFAYGFTDLPTQYCREARLTYVHMHEKVPRTFYFVVSSLGGVAEAVFKVNYTQRHKPNGSFSSSTGNGAGSHGNSFSSSSSSSSASSVSSVSSAGNINGGLSGYKIGPNTINTVPGNGLDDDEELMEPEEIHFPIFGTGGTASLTLPLVHSLVAASLSILLHFVHSWHPLAPPSWRIDTLNAARFCTIDARC</sequence>
<protein>
    <recommendedName>
        <fullName evidence="8">Ig-like domain-containing protein</fullName>
    </recommendedName>
</protein>
<dbReference type="PANTHER" id="PTHR11640">
    <property type="entry name" value="NEPHRIN"/>
    <property type="match status" value="1"/>
</dbReference>
<feature type="signal peptide" evidence="7">
    <location>
        <begin position="1"/>
        <end position="24"/>
    </location>
</feature>
<dbReference type="EnsemblMetazoa" id="AFUN020621-RA">
    <property type="protein sequence ID" value="AFUN020621-PA"/>
    <property type="gene ID" value="AFUN020621"/>
</dbReference>
<feature type="region of interest" description="Disordered" evidence="6">
    <location>
        <begin position="832"/>
        <end position="858"/>
    </location>
</feature>
<feature type="domain" description="Ig-like" evidence="8">
    <location>
        <begin position="875"/>
        <end position="962"/>
    </location>
</feature>
<dbReference type="Pfam" id="PF07679">
    <property type="entry name" value="I-set"/>
    <property type="match status" value="1"/>
</dbReference>
<evidence type="ECO:0000256" key="7">
    <source>
        <dbReference type="SAM" id="SignalP"/>
    </source>
</evidence>
<keyword evidence="3" id="KW-1015">Disulfide bond</keyword>
<dbReference type="CDD" id="cd00096">
    <property type="entry name" value="Ig"/>
    <property type="match status" value="2"/>
</dbReference>
<dbReference type="VEuPathDB" id="VectorBase:AFUN020621"/>
<feature type="compositionally biased region" description="Polar residues" evidence="6">
    <location>
        <begin position="181"/>
        <end position="204"/>
    </location>
</feature>
<reference evidence="9" key="1">
    <citation type="submission" date="2020-05" db="UniProtKB">
        <authorList>
            <consortium name="EnsemblMetazoa"/>
        </authorList>
    </citation>
    <scope>IDENTIFICATION</scope>
    <source>
        <strain evidence="9">FUMOZ</strain>
    </source>
</reference>
<feature type="domain" description="Ig-like" evidence="8">
    <location>
        <begin position="505"/>
        <end position="601"/>
    </location>
</feature>
<evidence type="ECO:0000256" key="3">
    <source>
        <dbReference type="ARBA" id="ARBA00023157"/>
    </source>
</evidence>
<dbReference type="PANTHER" id="PTHR11640:SF155">
    <property type="entry name" value="IG-LIKE DOMAIN-CONTAINING PROTEIN"/>
    <property type="match status" value="1"/>
</dbReference>
<organism evidence="9">
    <name type="scientific">Anopheles funestus</name>
    <name type="common">African malaria mosquito</name>
    <dbReference type="NCBI Taxonomy" id="62324"/>
    <lineage>
        <taxon>Eukaryota</taxon>
        <taxon>Metazoa</taxon>
        <taxon>Ecdysozoa</taxon>
        <taxon>Arthropoda</taxon>
        <taxon>Hexapoda</taxon>
        <taxon>Insecta</taxon>
        <taxon>Pterygota</taxon>
        <taxon>Neoptera</taxon>
        <taxon>Endopterygota</taxon>
        <taxon>Diptera</taxon>
        <taxon>Nematocera</taxon>
        <taxon>Culicoidea</taxon>
        <taxon>Culicidae</taxon>
        <taxon>Anophelinae</taxon>
        <taxon>Anopheles</taxon>
    </lineage>
</organism>
<feature type="compositionally biased region" description="Low complexity" evidence="6">
    <location>
        <begin position="838"/>
        <end position="858"/>
    </location>
</feature>
<evidence type="ECO:0000256" key="6">
    <source>
        <dbReference type="SAM" id="MobiDB-lite"/>
    </source>
</evidence>
<dbReference type="VEuPathDB" id="VectorBase:AFUN2_004860"/>
<dbReference type="InterPro" id="IPR003598">
    <property type="entry name" value="Ig_sub2"/>
</dbReference>
<evidence type="ECO:0000259" key="8">
    <source>
        <dbReference type="PROSITE" id="PS50835"/>
    </source>
</evidence>
<feature type="region of interest" description="Disordered" evidence="6">
    <location>
        <begin position="764"/>
        <end position="784"/>
    </location>
</feature>
<feature type="region of interest" description="Disordered" evidence="6">
    <location>
        <begin position="126"/>
        <end position="207"/>
    </location>
</feature>
<feature type="region of interest" description="Disordered" evidence="6">
    <location>
        <begin position="1082"/>
        <end position="1107"/>
    </location>
</feature>
<feature type="domain" description="Ig-like" evidence="8">
    <location>
        <begin position="608"/>
        <end position="652"/>
    </location>
</feature>
<dbReference type="InterPro" id="IPR013098">
    <property type="entry name" value="Ig_I-set"/>
</dbReference>
<dbReference type="Pfam" id="PF13927">
    <property type="entry name" value="Ig_3"/>
    <property type="match status" value="1"/>
</dbReference>